<protein>
    <recommendedName>
        <fullName evidence="5">Transmembrane protein</fullName>
    </recommendedName>
</protein>
<feature type="transmembrane region" description="Helical" evidence="2">
    <location>
        <begin position="368"/>
        <end position="392"/>
    </location>
</feature>
<proteinExistence type="predicted"/>
<evidence type="ECO:0008006" key="5">
    <source>
        <dbReference type="Google" id="ProtNLM"/>
    </source>
</evidence>
<keyword evidence="2" id="KW-0472">Membrane</keyword>
<dbReference type="PANTHER" id="PTHR36353:SF1">
    <property type="entry name" value="TRANSMEMBRANE PROTEIN"/>
    <property type="match status" value="1"/>
</dbReference>
<feature type="transmembrane region" description="Helical" evidence="2">
    <location>
        <begin position="399"/>
        <end position="422"/>
    </location>
</feature>
<evidence type="ECO:0000256" key="2">
    <source>
        <dbReference type="SAM" id="Phobius"/>
    </source>
</evidence>
<gene>
    <name evidence="3" type="ORF">AQUCO_03000127v1</name>
</gene>
<feature type="transmembrane region" description="Helical" evidence="2">
    <location>
        <begin position="20"/>
        <end position="40"/>
    </location>
</feature>
<evidence type="ECO:0000256" key="1">
    <source>
        <dbReference type="SAM" id="MobiDB-lite"/>
    </source>
</evidence>
<dbReference type="PANTHER" id="PTHR36353">
    <property type="entry name" value="TRANSMEMBRANE PROTEIN"/>
    <property type="match status" value="1"/>
</dbReference>
<keyword evidence="2" id="KW-0812">Transmembrane</keyword>
<reference evidence="3 4" key="1">
    <citation type="submission" date="2017-09" db="EMBL/GenBank/DDBJ databases">
        <title>WGS assembly of Aquilegia coerulea Goldsmith.</title>
        <authorList>
            <person name="Hodges S."/>
            <person name="Kramer E."/>
            <person name="Nordborg M."/>
            <person name="Tomkins J."/>
            <person name="Borevitz J."/>
            <person name="Derieg N."/>
            <person name="Yan J."/>
            <person name="Mihaltcheva S."/>
            <person name="Hayes R.D."/>
            <person name="Rokhsar D."/>
        </authorList>
    </citation>
    <scope>NUCLEOTIDE SEQUENCE [LARGE SCALE GENOMIC DNA]</scope>
    <source>
        <strain evidence="4">cv. Goldsmith</strain>
    </source>
</reference>
<name>A0A2G5D1C1_AQUCA</name>
<evidence type="ECO:0000313" key="3">
    <source>
        <dbReference type="EMBL" id="PIA37312.1"/>
    </source>
</evidence>
<sequence length="448" mass="51207">MTRPPRLNLRTTAQIIKQSSVSFISNFYTFLFLSLLLLSFKTAVETGTLVVTAFIDRDPSLKSLLSRLDLAGKNVKSSSENFRFPSIGGGGGGNRRRNRPFLHLTRFGTLDDDFFSSEDDVFGFGRKSSSINSSFQVNLSNFFHSKLGFSELDKKQGIKFSLPEDVVKKNEQQQQQQQQQQEDEEEGEDRVQFAAKGIERDAAALFFLVGFLSAAYGWLILGYLVIQSCVLGVVFLVVANNHLGKESSFFGTILAGSQLGFRRLSGFILIRWAVRDALTQFLGLWFFGEIEDQYSFLKLFVRLKLMPFSITSPWIQGFEKQILDFQVVWFMLDTFVSFVFAVDSWVAIMNTGMSSKEVVKEGCYLISLMFNQAVVLKWFEAVLCGLSVRWVLSRIFGRLFGSFFQSVAEVYFMVVWLIYYFAARCKDINPDGRRFGRRDLQNFIHRLR</sequence>
<dbReference type="OrthoDB" id="1295726at2759"/>
<keyword evidence="4" id="KW-1185">Reference proteome</keyword>
<organism evidence="3 4">
    <name type="scientific">Aquilegia coerulea</name>
    <name type="common">Rocky mountain columbine</name>
    <dbReference type="NCBI Taxonomy" id="218851"/>
    <lineage>
        <taxon>Eukaryota</taxon>
        <taxon>Viridiplantae</taxon>
        <taxon>Streptophyta</taxon>
        <taxon>Embryophyta</taxon>
        <taxon>Tracheophyta</taxon>
        <taxon>Spermatophyta</taxon>
        <taxon>Magnoliopsida</taxon>
        <taxon>Ranunculales</taxon>
        <taxon>Ranunculaceae</taxon>
        <taxon>Thalictroideae</taxon>
        <taxon>Aquilegia</taxon>
    </lineage>
</organism>
<keyword evidence="2" id="KW-1133">Transmembrane helix</keyword>
<feature type="region of interest" description="Disordered" evidence="1">
    <location>
        <begin position="169"/>
        <end position="190"/>
    </location>
</feature>
<feature type="transmembrane region" description="Helical" evidence="2">
    <location>
        <begin position="327"/>
        <end position="348"/>
    </location>
</feature>
<dbReference type="FunCoup" id="A0A2G5D1C1">
    <property type="interactions" value="1425"/>
</dbReference>
<dbReference type="STRING" id="218851.A0A2G5D1C1"/>
<dbReference type="Pfam" id="PF25105">
    <property type="entry name" value="DUF7813"/>
    <property type="match status" value="1"/>
</dbReference>
<dbReference type="EMBL" id="KZ305047">
    <property type="protein sequence ID" value="PIA37312.1"/>
    <property type="molecule type" value="Genomic_DNA"/>
</dbReference>
<feature type="transmembrane region" description="Helical" evidence="2">
    <location>
        <begin position="225"/>
        <end position="243"/>
    </location>
</feature>
<dbReference type="InterPro" id="IPR056715">
    <property type="entry name" value="DUF7813"/>
</dbReference>
<dbReference type="Proteomes" id="UP000230069">
    <property type="component" value="Unassembled WGS sequence"/>
</dbReference>
<dbReference type="AlphaFoldDB" id="A0A2G5D1C1"/>
<accession>A0A2G5D1C1</accession>
<dbReference type="InParanoid" id="A0A2G5D1C1"/>
<evidence type="ECO:0000313" key="4">
    <source>
        <dbReference type="Proteomes" id="UP000230069"/>
    </source>
</evidence>